<comment type="similarity">
    <text evidence="2 6">Belongs to the DP1 family.</text>
</comment>
<evidence type="ECO:0000256" key="7">
    <source>
        <dbReference type="SAM" id="Phobius"/>
    </source>
</evidence>
<dbReference type="InterPro" id="IPR004345">
    <property type="entry name" value="TB2_DP1_HVA22"/>
</dbReference>
<evidence type="ECO:0000313" key="9">
    <source>
        <dbReference type="Proteomes" id="UP001516023"/>
    </source>
</evidence>
<feature type="transmembrane region" description="Helical" evidence="7">
    <location>
        <begin position="172"/>
        <end position="194"/>
    </location>
</feature>
<feature type="transmembrane region" description="Helical" evidence="7">
    <location>
        <begin position="9"/>
        <end position="26"/>
    </location>
</feature>
<dbReference type="AlphaFoldDB" id="A0ABD3NT41"/>
<comment type="caution">
    <text evidence="8">The sequence shown here is derived from an EMBL/GenBank/DDBJ whole genome shotgun (WGS) entry which is preliminary data.</text>
</comment>
<evidence type="ECO:0000256" key="6">
    <source>
        <dbReference type="RuleBase" id="RU362006"/>
    </source>
</evidence>
<organism evidence="8 9">
    <name type="scientific">Cyclotella cryptica</name>
    <dbReference type="NCBI Taxonomy" id="29204"/>
    <lineage>
        <taxon>Eukaryota</taxon>
        <taxon>Sar</taxon>
        <taxon>Stramenopiles</taxon>
        <taxon>Ochrophyta</taxon>
        <taxon>Bacillariophyta</taxon>
        <taxon>Coscinodiscophyceae</taxon>
        <taxon>Thalassiosirophycidae</taxon>
        <taxon>Stephanodiscales</taxon>
        <taxon>Stephanodiscaceae</taxon>
        <taxon>Cyclotella</taxon>
    </lineage>
</organism>
<keyword evidence="9" id="KW-1185">Reference proteome</keyword>
<evidence type="ECO:0000256" key="3">
    <source>
        <dbReference type="ARBA" id="ARBA00022692"/>
    </source>
</evidence>
<dbReference type="PANTHER" id="PTHR12300:SF161">
    <property type="entry name" value="RECEPTOR EXPRESSION-ENHANCING PROTEIN"/>
    <property type="match status" value="1"/>
</dbReference>
<evidence type="ECO:0000313" key="8">
    <source>
        <dbReference type="EMBL" id="KAL3779022.1"/>
    </source>
</evidence>
<gene>
    <name evidence="8" type="ORF">HJC23_011461</name>
</gene>
<dbReference type="GO" id="GO:0016020">
    <property type="term" value="C:membrane"/>
    <property type="evidence" value="ECO:0007669"/>
    <property type="project" value="UniProtKB-SubCell"/>
</dbReference>
<feature type="transmembrane region" description="Helical" evidence="7">
    <location>
        <begin position="201"/>
        <end position="220"/>
    </location>
</feature>
<keyword evidence="5 7" id="KW-0472">Membrane</keyword>
<feature type="transmembrane region" description="Helical" evidence="7">
    <location>
        <begin position="232"/>
        <end position="249"/>
    </location>
</feature>
<accession>A0ABD3NT41</accession>
<protein>
    <submittedName>
        <fullName evidence="8">Uncharacterized protein</fullName>
    </submittedName>
</protein>
<name>A0ABD3NT41_9STRA</name>
<dbReference type="EMBL" id="JABMIG020000408">
    <property type="protein sequence ID" value="KAL3779022.1"/>
    <property type="molecule type" value="Genomic_DNA"/>
</dbReference>
<dbReference type="Pfam" id="PF03134">
    <property type="entry name" value="TB2_DP1_HVA22"/>
    <property type="match status" value="2"/>
</dbReference>
<keyword evidence="4 7" id="KW-1133">Transmembrane helix</keyword>
<dbReference type="Proteomes" id="UP001516023">
    <property type="component" value="Unassembled WGS sequence"/>
</dbReference>
<keyword evidence="3 7" id="KW-0812">Transmembrane</keyword>
<evidence type="ECO:0000256" key="4">
    <source>
        <dbReference type="ARBA" id="ARBA00022989"/>
    </source>
</evidence>
<evidence type="ECO:0000256" key="5">
    <source>
        <dbReference type="ARBA" id="ARBA00023136"/>
    </source>
</evidence>
<evidence type="ECO:0000256" key="1">
    <source>
        <dbReference type="ARBA" id="ARBA00004141"/>
    </source>
</evidence>
<proteinExistence type="inferred from homology"/>
<feature type="transmembrane region" description="Helical" evidence="7">
    <location>
        <begin position="261"/>
        <end position="278"/>
    </location>
</feature>
<dbReference type="PANTHER" id="PTHR12300">
    <property type="entry name" value="HVA22-LIKE PROTEINS"/>
    <property type="match status" value="1"/>
</dbReference>
<reference evidence="8 9" key="1">
    <citation type="journal article" date="2020" name="G3 (Bethesda)">
        <title>Improved Reference Genome for Cyclotella cryptica CCMP332, a Model for Cell Wall Morphogenesis, Salinity Adaptation, and Lipid Production in Diatoms (Bacillariophyta).</title>
        <authorList>
            <person name="Roberts W.R."/>
            <person name="Downey K.M."/>
            <person name="Ruck E.C."/>
            <person name="Traller J.C."/>
            <person name="Alverson A.J."/>
        </authorList>
    </citation>
    <scope>NUCLEOTIDE SEQUENCE [LARGE SCALE GENOMIC DNA]</scope>
    <source>
        <strain evidence="8 9">CCMP332</strain>
    </source>
</reference>
<comment type="subcellular location">
    <subcellularLocation>
        <location evidence="1 6">Membrane</location>
        <topology evidence="1 6">Multi-pass membrane protein</topology>
    </subcellularLocation>
</comment>
<feature type="transmembrane region" description="Helical" evidence="7">
    <location>
        <begin position="38"/>
        <end position="54"/>
    </location>
</feature>
<evidence type="ECO:0000256" key="2">
    <source>
        <dbReference type="ARBA" id="ARBA00008573"/>
    </source>
</evidence>
<sequence>MKELPAEKLSIYGCSLILVAILTPLLSRIPRSRGNNTANHILFVVGVLLTLIFLPSSIQDEIFSPGGVVVIGTIVPIYESIVAVCTIGEADDNAWLQFWIASGTLAYCTEFIDNIRDVFPEGGEHWYELEFFFTLWLLLPFTDGAAVIQKYITKPLFVPIAHRMKGTFEGWIQLIIAAVNASHLWFLWFVFMSFPEEQRRFITVAMGTIYPTAASIVAVSQPEGTINSGADTTFWLTYWSAYSILFLLMDYLENFIGHIRGFYSICLLATVYLFLPMFNGAETVFRKVLVPLSGQYENMLLRDVYMVQLEMEKLIPVKSRSSVFQKAADIFTKAKYKSK</sequence>